<dbReference type="InterPro" id="IPR000669">
    <property type="entry name" value="Mannitol_DH"/>
</dbReference>
<name>A0ABD0BVU8_ENTCL</name>
<feature type="domain" description="Mannitol dehydrogenase N-terminal" evidence="3">
    <location>
        <begin position="24"/>
        <end position="272"/>
    </location>
</feature>
<dbReference type="PANTHER" id="PTHR43362">
    <property type="entry name" value="MANNITOL DEHYDROGENASE DSF1-RELATED"/>
    <property type="match status" value="1"/>
</dbReference>
<evidence type="ECO:0000256" key="2">
    <source>
        <dbReference type="ARBA" id="ARBA00023027"/>
    </source>
</evidence>
<gene>
    <name evidence="5" type="ORF">TUM16652_31020</name>
</gene>
<evidence type="ECO:0000313" key="5">
    <source>
        <dbReference type="EMBL" id="GJJ84402.1"/>
    </source>
</evidence>
<dbReference type="PANTHER" id="PTHR43362:SF1">
    <property type="entry name" value="MANNITOL DEHYDROGENASE 2-RELATED"/>
    <property type="match status" value="1"/>
</dbReference>
<dbReference type="InterPro" id="IPR036291">
    <property type="entry name" value="NAD(P)-bd_dom_sf"/>
</dbReference>
<dbReference type="SUPFAM" id="SSF48179">
    <property type="entry name" value="6-phosphogluconate dehydrogenase C-terminal domain-like"/>
    <property type="match status" value="1"/>
</dbReference>
<dbReference type="GO" id="GO:0016616">
    <property type="term" value="F:oxidoreductase activity, acting on the CH-OH group of donors, NAD or NADP as acceptor"/>
    <property type="evidence" value="ECO:0007669"/>
    <property type="project" value="UniProtKB-ARBA"/>
</dbReference>
<dbReference type="InterPro" id="IPR008927">
    <property type="entry name" value="6-PGluconate_DH-like_C_sf"/>
</dbReference>
<reference evidence="5" key="1">
    <citation type="submission" date="2021-11" db="EMBL/GenBank/DDBJ databases">
        <title>WGS analysis for carbapenemase-producing Enterobacterales outbreak in a University Hospital, Japan.</title>
        <authorList>
            <person name="Tukada M."/>
            <person name="Miyazaki T."/>
            <person name="Aoki K."/>
            <person name="Yoshizawa S."/>
            <person name="Ishii Y."/>
            <person name="Tateda K."/>
        </authorList>
    </citation>
    <scope>NUCLEOTIDE SEQUENCE</scope>
    <source>
        <strain evidence="5">TUM16652</strain>
    </source>
</reference>
<dbReference type="PRINTS" id="PR00084">
    <property type="entry name" value="MTLDHDRGNASE"/>
</dbReference>
<comment type="caution">
    <text evidence="5">The sequence shown here is derived from an EMBL/GenBank/DDBJ whole genome shotgun (WGS) entry which is preliminary data.</text>
</comment>
<organism evidence="5 6">
    <name type="scientific">Enterobacter cloacae</name>
    <dbReference type="NCBI Taxonomy" id="550"/>
    <lineage>
        <taxon>Bacteria</taxon>
        <taxon>Pseudomonadati</taxon>
        <taxon>Pseudomonadota</taxon>
        <taxon>Gammaproteobacteria</taxon>
        <taxon>Enterobacterales</taxon>
        <taxon>Enterobacteriaceae</taxon>
        <taxon>Enterobacter</taxon>
        <taxon>Enterobacter cloacae complex</taxon>
    </lineage>
</organism>
<dbReference type="AlphaFoldDB" id="A0ABD0BVU8"/>
<dbReference type="InterPro" id="IPR050988">
    <property type="entry name" value="Mannitol_DH/Oxidoreductase"/>
</dbReference>
<sequence length="489" mass="53703">MVDVNYQGIVMESTAYSRQDLETAIVHIGTGAFHRGHQAVYTDLSNEAAGTRWGIFGINLFGSADVVDALNAQHGLFTVVERSSHATLCRQVRSLTGALHTPQSGIQAAIEKLIEPQVKIVSLTVTEKGYCTDPQSRQLDLLNPLIRHDLANPQAPQSAIGLIVEALRLRRLHNLPPFSVMSCDNIPENGALTKGAVIAFAAQRDVTLADWIAQNVTFPGTMVDRIVPAMTEEAFALIEAETGRADPAGVVCEDFRQWVIEDNFVAGRPEWDRAGAMFVADVLPYEEMKLRMLNGSHSFLAYCGTLAGYEFIYQCMEDAVFNAAVRYLMVEEQANSLSPHLDLDVNQYANVLIARFSNPHIRHKTSQIAMDGSQKLPQRAIDPWRTLQMRGVNGTALTVLVAGWLHFVISAIARGEAVADPLNAEFHACVTTQKEAWAKALSLLQIKSIFGTLASDNPQFLHDVRQAFEAIETHGVKAAIQHLLVKANV</sequence>
<dbReference type="SUPFAM" id="SSF51735">
    <property type="entry name" value="NAD(P)-binding Rossmann-fold domains"/>
    <property type="match status" value="1"/>
</dbReference>
<dbReference type="EMBL" id="BQFY01000019">
    <property type="protein sequence ID" value="GJJ84402.1"/>
    <property type="molecule type" value="Genomic_DNA"/>
</dbReference>
<evidence type="ECO:0000256" key="1">
    <source>
        <dbReference type="ARBA" id="ARBA00023002"/>
    </source>
</evidence>
<dbReference type="PROSITE" id="PS00974">
    <property type="entry name" value="MANNITOL_DHGENASE"/>
    <property type="match status" value="1"/>
</dbReference>
<evidence type="ECO:0000259" key="4">
    <source>
        <dbReference type="Pfam" id="PF08125"/>
    </source>
</evidence>
<dbReference type="Gene3D" id="3.40.50.720">
    <property type="entry name" value="NAD(P)-binding Rossmann-like Domain"/>
    <property type="match status" value="1"/>
</dbReference>
<dbReference type="InterPro" id="IPR023027">
    <property type="entry name" value="Mannitol_DH_CS"/>
</dbReference>
<evidence type="ECO:0000259" key="3">
    <source>
        <dbReference type="Pfam" id="PF01232"/>
    </source>
</evidence>
<feature type="domain" description="Mannitol dehydrogenase C-terminal" evidence="4">
    <location>
        <begin position="281"/>
        <end position="471"/>
    </location>
</feature>
<dbReference type="Pfam" id="PF01232">
    <property type="entry name" value="Mannitol_dh"/>
    <property type="match status" value="1"/>
</dbReference>
<keyword evidence="1" id="KW-0560">Oxidoreductase</keyword>
<dbReference type="InterPro" id="IPR013118">
    <property type="entry name" value="Mannitol_DH_C"/>
</dbReference>
<proteinExistence type="predicted"/>
<keyword evidence="2" id="KW-0520">NAD</keyword>
<dbReference type="Pfam" id="PF08125">
    <property type="entry name" value="Mannitol_dh_C"/>
    <property type="match status" value="1"/>
</dbReference>
<dbReference type="InterPro" id="IPR013131">
    <property type="entry name" value="Mannitol_DH_N"/>
</dbReference>
<dbReference type="InterPro" id="IPR013328">
    <property type="entry name" value="6PGD_dom2"/>
</dbReference>
<dbReference type="Gene3D" id="1.10.1040.10">
    <property type="entry name" value="N-(1-d-carboxylethyl)-l-norvaline Dehydrogenase, domain 2"/>
    <property type="match status" value="1"/>
</dbReference>
<protein>
    <submittedName>
        <fullName evidence="5">Fructuronate reductase</fullName>
    </submittedName>
</protein>
<dbReference type="Proteomes" id="UP001050241">
    <property type="component" value="Unassembled WGS sequence"/>
</dbReference>
<accession>A0ABD0BVU8</accession>
<evidence type="ECO:0000313" key="6">
    <source>
        <dbReference type="Proteomes" id="UP001050241"/>
    </source>
</evidence>